<dbReference type="GO" id="GO:0004222">
    <property type="term" value="F:metalloendopeptidase activity"/>
    <property type="evidence" value="ECO:0007669"/>
    <property type="project" value="TreeGrafter"/>
</dbReference>
<evidence type="ECO:0000256" key="1">
    <source>
        <dbReference type="ARBA" id="ARBA00022729"/>
    </source>
</evidence>
<feature type="transmembrane region" description="Helical" evidence="2">
    <location>
        <begin position="38"/>
        <end position="59"/>
    </location>
</feature>
<dbReference type="CDD" id="cd12797">
    <property type="entry name" value="M23_peptidase"/>
    <property type="match status" value="1"/>
</dbReference>
<keyword evidence="1" id="KW-0732">Signal</keyword>
<dbReference type="EMBL" id="JADIMG010000045">
    <property type="protein sequence ID" value="MBO8459538.1"/>
    <property type="molecule type" value="Genomic_DNA"/>
</dbReference>
<protein>
    <submittedName>
        <fullName evidence="4">M23 family metallopeptidase</fullName>
    </submittedName>
</protein>
<gene>
    <name evidence="4" type="ORF">IAA73_04295</name>
</gene>
<dbReference type="InterPro" id="IPR011055">
    <property type="entry name" value="Dup_hybrid_motif"/>
</dbReference>
<dbReference type="InterPro" id="IPR016047">
    <property type="entry name" value="M23ase_b-sheet_dom"/>
</dbReference>
<keyword evidence="2" id="KW-0472">Membrane</keyword>
<feature type="domain" description="M23ase beta-sheet core" evidence="3">
    <location>
        <begin position="183"/>
        <end position="275"/>
    </location>
</feature>
<keyword evidence="2" id="KW-0812">Transmembrane</keyword>
<organism evidence="4 5">
    <name type="scientific">Candidatus Gallipaludibacter merdavium</name>
    <dbReference type="NCBI Taxonomy" id="2840839"/>
    <lineage>
        <taxon>Bacteria</taxon>
        <taxon>Pseudomonadati</taxon>
        <taxon>Bacteroidota</taxon>
        <taxon>Bacteroidia</taxon>
        <taxon>Bacteroidales</taxon>
        <taxon>Candidatus Gallipaludibacter</taxon>
    </lineage>
</organism>
<evidence type="ECO:0000259" key="3">
    <source>
        <dbReference type="Pfam" id="PF01551"/>
    </source>
</evidence>
<comment type="caution">
    <text evidence="4">The sequence shown here is derived from an EMBL/GenBank/DDBJ whole genome shotgun (WGS) entry which is preliminary data.</text>
</comment>
<dbReference type="PANTHER" id="PTHR21666">
    <property type="entry name" value="PEPTIDASE-RELATED"/>
    <property type="match status" value="1"/>
</dbReference>
<evidence type="ECO:0000313" key="5">
    <source>
        <dbReference type="Proteomes" id="UP000823641"/>
    </source>
</evidence>
<name>A0A9D9HTE1_9BACT</name>
<dbReference type="AlphaFoldDB" id="A0A9D9HTE1"/>
<dbReference type="InterPro" id="IPR050570">
    <property type="entry name" value="Cell_wall_metabolism_enzyme"/>
</dbReference>
<dbReference type="PANTHER" id="PTHR21666:SF289">
    <property type="entry name" value="L-ALA--D-GLU ENDOPEPTIDASE"/>
    <property type="match status" value="1"/>
</dbReference>
<dbReference type="Gene3D" id="2.70.70.10">
    <property type="entry name" value="Glucose Permease (Domain IIA)"/>
    <property type="match status" value="1"/>
</dbReference>
<evidence type="ECO:0000256" key="2">
    <source>
        <dbReference type="SAM" id="Phobius"/>
    </source>
</evidence>
<keyword evidence="2" id="KW-1133">Transmembrane helix</keyword>
<reference evidence="4" key="2">
    <citation type="journal article" date="2021" name="PeerJ">
        <title>Extensive microbial diversity within the chicken gut microbiome revealed by metagenomics and culture.</title>
        <authorList>
            <person name="Gilroy R."/>
            <person name="Ravi A."/>
            <person name="Getino M."/>
            <person name="Pursley I."/>
            <person name="Horton D.L."/>
            <person name="Alikhan N.F."/>
            <person name="Baker D."/>
            <person name="Gharbi K."/>
            <person name="Hall N."/>
            <person name="Watson M."/>
            <person name="Adriaenssens E.M."/>
            <person name="Foster-Nyarko E."/>
            <person name="Jarju S."/>
            <person name="Secka A."/>
            <person name="Antonio M."/>
            <person name="Oren A."/>
            <person name="Chaudhuri R.R."/>
            <person name="La Ragione R."/>
            <person name="Hildebrand F."/>
            <person name="Pallen M.J."/>
        </authorList>
    </citation>
    <scope>NUCLEOTIDE SEQUENCE</scope>
    <source>
        <strain evidence="4">G3-3990</strain>
    </source>
</reference>
<accession>A0A9D9HTE1</accession>
<reference evidence="4" key="1">
    <citation type="submission" date="2020-10" db="EMBL/GenBank/DDBJ databases">
        <authorList>
            <person name="Gilroy R."/>
        </authorList>
    </citation>
    <scope>NUCLEOTIDE SEQUENCE</scope>
    <source>
        <strain evidence="4">G3-3990</strain>
    </source>
</reference>
<dbReference type="Pfam" id="PF01551">
    <property type="entry name" value="Peptidase_M23"/>
    <property type="match status" value="1"/>
</dbReference>
<proteinExistence type="predicted"/>
<dbReference type="SUPFAM" id="SSF51261">
    <property type="entry name" value="Duplicated hybrid motif"/>
    <property type="match status" value="1"/>
</dbReference>
<sequence length="281" mass="32089">MSKHKSLLEKIRFKYRVSILNENTLEEAWHARLSRFSVFVWTCVFFLITFILLTLLIFFTPIKRYLPGFEDASVREVVMDELMRVDSLQNALNVQNEYITVMRSLLSGEIQADSITSIDSLTLIQRERISLEKSQAEKDFCAKMEEKDLFNLTQSTVSTSQYVFFRPVRGVISASFDPMNNQFGIVLATTPDEIVLSVLSGTVVSTEFTLENAWVIAVQHEDDYLSIYKNNSRLLKAKGESVRAGEAIARVGESEEPSGVRFEFELWKKGVPVNPEEVIAY</sequence>
<evidence type="ECO:0000313" key="4">
    <source>
        <dbReference type="EMBL" id="MBO8459538.1"/>
    </source>
</evidence>
<dbReference type="Proteomes" id="UP000823641">
    <property type="component" value="Unassembled WGS sequence"/>
</dbReference>